<sequence>MSYAHVHLHDPTGQPLVGPSSLVTSQAAARTYALQQAVAELRNRPRTPRPARVPLWGRVRRIASRPAPRLTARP</sequence>
<dbReference type="RefSeq" id="WP_091408881.1">
    <property type="nucleotide sequence ID" value="NZ_LT629749.1"/>
</dbReference>
<evidence type="ECO:0000313" key="2">
    <source>
        <dbReference type="Proteomes" id="UP000199092"/>
    </source>
</evidence>
<evidence type="ECO:0000313" key="1">
    <source>
        <dbReference type="EMBL" id="SDR71935.1"/>
    </source>
</evidence>
<name>A0A1H1LD34_9ACTN</name>
<gene>
    <name evidence="1" type="ORF">SAMN04488543_0192</name>
</gene>
<organism evidence="1 2">
    <name type="scientific">Friedmanniella luteola</name>
    <dbReference type="NCBI Taxonomy" id="546871"/>
    <lineage>
        <taxon>Bacteria</taxon>
        <taxon>Bacillati</taxon>
        <taxon>Actinomycetota</taxon>
        <taxon>Actinomycetes</taxon>
        <taxon>Propionibacteriales</taxon>
        <taxon>Nocardioidaceae</taxon>
        <taxon>Friedmanniella</taxon>
    </lineage>
</organism>
<reference evidence="1 2" key="1">
    <citation type="submission" date="2016-10" db="EMBL/GenBank/DDBJ databases">
        <authorList>
            <person name="de Groot N.N."/>
        </authorList>
    </citation>
    <scope>NUCLEOTIDE SEQUENCE [LARGE SCALE GENOMIC DNA]</scope>
    <source>
        <strain evidence="1 2">DSM 21741</strain>
    </source>
</reference>
<dbReference type="AlphaFoldDB" id="A0A1H1LD34"/>
<keyword evidence="2" id="KW-1185">Reference proteome</keyword>
<dbReference type="Proteomes" id="UP000199092">
    <property type="component" value="Chromosome I"/>
</dbReference>
<accession>A0A1H1LD34</accession>
<protein>
    <submittedName>
        <fullName evidence="1">Uncharacterized protein</fullName>
    </submittedName>
</protein>
<dbReference type="EMBL" id="LT629749">
    <property type="protein sequence ID" value="SDR71935.1"/>
    <property type="molecule type" value="Genomic_DNA"/>
</dbReference>
<proteinExistence type="predicted"/>